<dbReference type="EMBL" id="JACHDB010000001">
    <property type="protein sequence ID" value="MBB5430212.1"/>
    <property type="molecule type" value="Genomic_DNA"/>
</dbReference>
<evidence type="ECO:0000313" key="2">
    <source>
        <dbReference type="EMBL" id="MBB5430212.1"/>
    </source>
</evidence>
<dbReference type="AlphaFoldDB" id="A0A7W8VBK1"/>
<comment type="caution">
    <text evidence="2">The sequence shown here is derived from an EMBL/GenBank/DDBJ whole genome shotgun (WGS) entry which is preliminary data.</text>
</comment>
<gene>
    <name evidence="2" type="ORF">HDA36_000296</name>
</gene>
<organism evidence="2 3">
    <name type="scientific">Nocardiopsis composta</name>
    <dbReference type="NCBI Taxonomy" id="157465"/>
    <lineage>
        <taxon>Bacteria</taxon>
        <taxon>Bacillati</taxon>
        <taxon>Actinomycetota</taxon>
        <taxon>Actinomycetes</taxon>
        <taxon>Streptosporangiales</taxon>
        <taxon>Nocardiopsidaceae</taxon>
        <taxon>Nocardiopsis</taxon>
    </lineage>
</organism>
<name>A0A7W8VBK1_9ACTN</name>
<evidence type="ECO:0000256" key="1">
    <source>
        <dbReference type="SAM" id="MobiDB-lite"/>
    </source>
</evidence>
<dbReference type="InterPro" id="IPR012338">
    <property type="entry name" value="Beta-lactam/transpept-like"/>
</dbReference>
<dbReference type="Proteomes" id="UP000572635">
    <property type="component" value="Unassembled WGS sequence"/>
</dbReference>
<sequence>MFSRRVAAGVPPPRTSTPRRAVRASRVPARTAMAADNVHVSFGQGRHGGRGLGTAVRTHRGDYAPIGRFGWDGGTGASAYADPGNGLIGILLTRVGRSVPDPARLIHDF</sequence>
<feature type="region of interest" description="Disordered" evidence="1">
    <location>
        <begin position="1"/>
        <end position="26"/>
    </location>
</feature>
<feature type="compositionally biased region" description="Low complexity" evidence="1">
    <location>
        <begin position="16"/>
        <end position="26"/>
    </location>
</feature>
<keyword evidence="3" id="KW-1185">Reference proteome</keyword>
<dbReference type="Gene3D" id="3.40.710.10">
    <property type="entry name" value="DD-peptidase/beta-lactamase superfamily"/>
    <property type="match status" value="1"/>
</dbReference>
<dbReference type="SUPFAM" id="SSF56601">
    <property type="entry name" value="beta-lactamase/transpeptidase-like"/>
    <property type="match status" value="1"/>
</dbReference>
<proteinExistence type="predicted"/>
<reference evidence="2 3" key="1">
    <citation type="submission" date="2020-08" db="EMBL/GenBank/DDBJ databases">
        <title>Sequencing the genomes of 1000 actinobacteria strains.</title>
        <authorList>
            <person name="Klenk H.-P."/>
        </authorList>
    </citation>
    <scope>NUCLEOTIDE SEQUENCE [LARGE SCALE GENOMIC DNA]</scope>
    <source>
        <strain evidence="2 3">DSM 44551</strain>
    </source>
</reference>
<protein>
    <submittedName>
        <fullName evidence="2">CubicO group peptidase (Beta-lactamase class C family)</fullName>
    </submittedName>
</protein>
<accession>A0A7W8VBK1</accession>
<evidence type="ECO:0000313" key="3">
    <source>
        <dbReference type="Proteomes" id="UP000572635"/>
    </source>
</evidence>
<dbReference type="RefSeq" id="WP_246528791.1">
    <property type="nucleotide sequence ID" value="NZ_BAAAJD010000070.1"/>
</dbReference>